<sequence>MYFKDKKQVDYAVRSWNIAQNREIFMADTRPKVYTAKCKSIKDPNTSQISSPCNWAVTTRKLKNSNCLKVIQWTPAHSCFTTVSRNNNRSLRSNVVASNIQEQVLKDASFPVKQIQSLIKEKLNVDITYDKGWAARKKAIENIYGTWESNFHELPSYVLALKRSNPGTVVQWSHHPNSSSNCSVFRYVFWAFRPSIEAFSFCIPVISIDVTHLKGPYKGKILMAVSKNANNMILPVAYAIVDEETNESWKWFLQQFEEHVEDPKRRKLCVISERHAGIKHAMDNLPSWKEPHAYHCFCVRHVRNNFMQKFKSVSLKRMCWEIGSTSHERKYECLMNELETTNKEAWRYLQGIDKSKWTLLYDRGNRRWGNLTTNISESMNNVLRGARLLPIRALREYTFKRDVEQYAKHYQMGIDCMTAFPGRMWGLFHGREIRARQHRVYTYSARDQRYMVETIQTSDESGGSPYTVEYDKQTCTCCKWQIYRFPCSHARAQYNN</sequence>
<dbReference type="InterPro" id="IPR018289">
    <property type="entry name" value="MULE_transposase_dom"/>
</dbReference>
<dbReference type="GO" id="GO:0008270">
    <property type="term" value="F:zinc ion binding"/>
    <property type="evidence" value="ECO:0007669"/>
    <property type="project" value="UniProtKB-KW"/>
</dbReference>
<keyword evidence="7" id="KW-1185">Reference proteome</keyword>
<organism evidence="6 7">
    <name type="scientific">Tagetes erecta</name>
    <name type="common">African marigold</name>
    <dbReference type="NCBI Taxonomy" id="13708"/>
    <lineage>
        <taxon>Eukaryota</taxon>
        <taxon>Viridiplantae</taxon>
        <taxon>Streptophyta</taxon>
        <taxon>Embryophyta</taxon>
        <taxon>Tracheophyta</taxon>
        <taxon>Spermatophyta</taxon>
        <taxon>Magnoliopsida</taxon>
        <taxon>eudicotyledons</taxon>
        <taxon>Gunneridae</taxon>
        <taxon>Pentapetalae</taxon>
        <taxon>asterids</taxon>
        <taxon>campanulids</taxon>
        <taxon>Asterales</taxon>
        <taxon>Asteraceae</taxon>
        <taxon>Asteroideae</taxon>
        <taxon>Heliantheae alliance</taxon>
        <taxon>Tageteae</taxon>
        <taxon>Tagetes</taxon>
    </lineage>
</organism>
<evidence type="ECO:0000256" key="4">
    <source>
        <dbReference type="PROSITE-ProRule" id="PRU00325"/>
    </source>
</evidence>
<evidence type="ECO:0000256" key="1">
    <source>
        <dbReference type="ARBA" id="ARBA00022723"/>
    </source>
</evidence>
<keyword evidence="1" id="KW-0479">Metal-binding</keyword>
<proteinExistence type="predicted"/>
<evidence type="ECO:0000313" key="7">
    <source>
        <dbReference type="Proteomes" id="UP001229421"/>
    </source>
</evidence>
<dbReference type="SMART" id="SM00575">
    <property type="entry name" value="ZnF_PMZ"/>
    <property type="match status" value="1"/>
</dbReference>
<evidence type="ECO:0000313" key="6">
    <source>
        <dbReference type="EMBL" id="KAK1411467.1"/>
    </source>
</evidence>
<keyword evidence="2 4" id="KW-0863">Zinc-finger</keyword>
<accession>A0AAD8NJR0</accession>
<keyword evidence="3" id="KW-0862">Zinc</keyword>
<dbReference type="PROSITE" id="PS50966">
    <property type="entry name" value="ZF_SWIM"/>
    <property type="match status" value="1"/>
</dbReference>
<evidence type="ECO:0000259" key="5">
    <source>
        <dbReference type="PROSITE" id="PS50966"/>
    </source>
</evidence>
<dbReference type="Pfam" id="PF10551">
    <property type="entry name" value="MULE"/>
    <property type="match status" value="1"/>
</dbReference>
<evidence type="ECO:0000256" key="2">
    <source>
        <dbReference type="ARBA" id="ARBA00022771"/>
    </source>
</evidence>
<comment type="caution">
    <text evidence="6">The sequence shown here is derived from an EMBL/GenBank/DDBJ whole genome shotgun (WGS) entry which is preliminary data.</text>
</comment>
<gene>
    <name evidence="6" type="ORF">QVD17_38016</name>
</gene>
<dbReference type="PANTHER" id="PTHR31973">
    <property type="entry name" value="POLYPROTEIN, PUTATIVE-RELATED"/>
    <property type="match status" value="1"/>
</dbReference>
<dbReference type="EMBL" id="JAUHHV010000010">
    <property type="protein sequence ID" value="KAK1411467.1"/>
    <property type="molecule type" value="Genomic_DNA"/>
</dbReference>
<dbReference type="Pfam" id="PF04434">
    <property type="entry name" value="SWIM"/>
    <property type="match status" value="1"/>
</dbReference>
<name>A0AAD8NJR0_TARER</name>
<feature type="domain" description="SWIM-type" evidence="5">
    <location>
        <begin position="466"/>
        <end position="492"/>
    </location>
</feature>
<dbReference type="AlphaFoldDB" id="A0AAD8NJR0"/>
<dbReference type="Proteomes" id="UP001229421">
    <property type="component" value="Unassembled WGS sequence"/>
</dbReference>
<reference evidence="6" key="1">
    <citation type="journal article" date="2023" name="bioRxiv">
        <title>Improved chromosome-level genome assembly for marigold (Tagetes erecta).</title>
        <authorList>
            <person name="Jiang F."/>
            <person name="Yuan L."/>
            <person name="Wang S."/>
            <person name="Wang H."/>
            <person name="Xu D."/>
            <person name="Wang A."/>
            <person name="Fan W."/>
        </authorList>
    </citation>
    <scope>NUCLEOTIDE SEQUENCE</scope>
    <source>
        <strain evidence="6">WSJ</strain>
        <tissue evidence="6">Leaf</tissue>
    </source>
</reference>
<evidence type="ECO:0000256" key="3">
    <source>
        <dbReference type="ARBA" id="ARBA00022833"/>
    </source>
</evidence>
<dbReference type="PANTHER" id="PTHR31973:SF195">
    <property type="entry name" value="MUDR FAMILY TRANSPOSASE"/>
    <property type="match status" value="1"/>
</dbReference>
<dbReference type="InterPro" id="IPR007527">
    <property type="entry name" value="Znf_SWIM"/>
</dbReference>
<dbReference type="InterPro" id="IPR006564">
    <property type="entry name" value="Znf_PMZ"/>
</dbReference>
<protein>
    <recommendedName>
        <fullName evidence="5">SWIM-type domain-containing protein</fullName>
    </recommendedName>
</protein>